<dbReference type="Proteomes" id="UP000183417">
    <property type="component" value="Unassembled WGS sequence"/>
</dbReference>
<dbReference type="EMBL" id="FNPE01000005">
    <property type="protein sequence ID" value="SDY54621.1"/>
    <property type="molecule type" value="Genomic_DNA"/>
</dbReference>
<name>A0A1H3KR58_9BURK</name>
<evidence type="ECO:0000313" key="2">
    <source>
        <dbReference type="Proteomes" id="UP000183417"/>
    </source>
</evidence>
<sequence length="122" mass="13186">MLSTTAWENHVLAFDPFDGDFGDQGDRVLSNKLVTARKPGPCAHCGCQIAQGERVRSMSARFDGQLMSYRWCALCCEAMAKCDVGDDSGDDSDDRDAWQDYEDRAGLAAKRATAQAAAKGSA</sequence>
<gene>
    <name evidence="1" type="ORF">SAMN05421547_105285</name>
</gene>
<accession>A0A1H3KR58</accession>
<proteinExistence type="predicted"/>
<dbReference type="AlphaFoldDB" id="A0A1H3KR58"/>
<reference evidence="1 2" key="1">
    <citation type="submission" date="2016-10" db="EMBL/GenBank/DDBJ databases">
        <authorList>
            <person name="de Groot N.N."/>
        </authorList>
    </citation>
    <scope>NUCLEOTIDE SEQUENCE [LARGE SCALE GENOMIC DNA]</scope>
    <source>
        <strain evidence="1 2">LMG 24775</strain>
    </source>
</reference>
<dbReference type="GeneID" id="94691338"/>
<evidence type="ECO:0000313" key="1">
    <source>
        <dbReference type="EMBL" id="SDY54621.1"/>
    </source>
</evidence>
<dbReference type="RefSeq" id="WP_074921456.1">
    <property type="nucleotide sequence ID" value="NZ_CP141274.1"/>
</dbReference>
<protein>
    <submittedName>
        <fullName evidence="1">Uncharacterized protein</fullName>
    </submittedName>
</protein>
<organism evidence="1 2">
    <name type="scientific">Delftia lacustris</name>
    <dbReference type="NCBI Taxonomy" id="558537"/>
    <lineage>
        <taxon>Bacteria</taxon>
        <taxon>Pseudomonadati</taxon>
        <taxon>Pseudomonadota</taxon>
        <taxon>Betaproteobacteria</taxon>
        <taxon>Burkholderiales</taxon>
        <taxon>Comamonadaceae</taxon>
        <taxon>Delftia</taxon>
    </lineage>
</organism>